<accession>T0Q311</accession>
<dbReference type="GeneID" id="19953997"/>
<reference evidence="2 3" key="1">
    <citation type="submission" date="2012-04" db="EMBL/GenBank/DDBJ databases">
        <title>The Genome Sequence of Saprolegnia declina VS20.</title>
        <authorList>
            <consortium name="The Broad Institute Genome Sequencing Platform"/>
            <person name="Russ C."/>
            <person name="Nusbaum C."/>
            <person name="Tyler B."/>
            <person name="van West P."/>
            <person name="Dieguez-Uribeondo J."/>
            <person name="de Bruijn I."/>
            <person name="Tripathy S."/>
            <person name="Jiang R."/>
            <person name="Young S.K."/>
            <person name="Zeng Q."/>
            <person name="Gargeya S."/>
            <person name="Fitzgerald M."/>
            <person name="Haas B."/>
            <person name="Abouelleil A."/>
            <person name="Alvarado L."/>
            <person name="Arachchi H.M."/>
            <person name="Berlin A."/>
            <person name="Chapman S.B."/>
            <person name="Goldberg J."/>
            <person name="Griggs A."/>
            <person name="Gujja S."/>
            <person name="Hansen M."/>
            <person name="Howarth C."/>
            <person name="Imamovic A."/>
            <person name="Larimer J."/>
            <person name="McCowen C."/>
            <person name="Montmayeur A."/>
            <person name="Murphy C."/>
            <person name="Neiman D."/>
            <person name="Pearson M."/>
            <person name="Priest M."/>
            <person name="Roberts A."/>
            <person name="Saif S."/>
            <person name="Shea T."/>
            <person name="Sisk P."/>
            <person name="Sykes S."/>
            <person name="Wortman J."/>
            <person name="Nusbaum C."/>
            <person name="Birren B."/>
        </authorList>
    </citation>
    <scope>NUCLEOTIDE SEQUENCE [LARGE SCALE GENOMIC DNA]</scope>
    <source>
        <strain evidence="2 3">VS20</strain>
    </source>
</reference>
<dbReference type="RefSeq" id="XP_008617570.1">
    <property type="nucleotide sequence ID" value="XM_008619348.1"/>
</dbReference>
<feature type="compositionally biased region" description="Low complexity" evidence="1">
    <location>
        <begin position="78"/>
        <end position="131"/>
    </location>
</feature>
<evidence type="ECO:0000313" key="3">
    <source>
        <dbReference type="Proteomes" id="UP000030762"/>
    </source>
</evidence>
<feature type="compositionally biased region" description="Polar residues" evidence="1">
    <location>
        <begin position="1"/>
        <end position="20"/>
    </location>
</feature>
<sequence length="186" mass="20829">MAQRSSTRSHQAPGGSSQMGSLIFGGGGDESNFDEAQRNRRGIRSQQRPEADQSPLNQAPAGQAPARQQQHQHHHHQQQQSQYQQPPQQQQQQQQQYQQPQQQQQQQYQQQQTQNYQEPPQQQYRQQQQQQSSAPFTQGGGNESSGRVSSNRYASGVSQNTGNVITDRSTTRIHAPPGGASSFRLG</sequence>
<feature type="region of interest" description="Disordered" evidence="1">
    <location>
        <begin position="1"/>
        <end position="186"/>
    </location>
</feature>
<dbReference type="VEuPathDB" id="FungiDB:SDRG_13270"/>
<proteinExistence type="predicted"/>
<gene>
    <name evidence="2" type="ORF">SDRG_13270</name>
</gene>
<dbReference type="OMA" id="GHERHST"/>
<evidence type="ECO:0000313" key="2">
    <source>
        <dbReference type="EMBL" id="EQC28931.1"/>
    </source>
</evidence>
<dbReference type="InParanoid" id="T0Q311"/>
<keyword evidence="3" id="KW-1185">Reference proteome</keyword>
<dbReference type="AlphaFoldDB" id="T0Q311"/>
<feature type="compositionally biased region" description="Polar residues" evidence="1">
    <location>
        <begin position="144"/>
        <end position="168"/>
    </location>
</feature>
<dbReference type="eggNOG" id="ENOG502S4C6">
    <property type="taxonomic scope" value="Eukaryota"/>
</dbReference>
<dbReference type="EMBL" id="JH767189">
    <property type="protein sequence ID" value="EQC28931.1"/>
    <property type="molecule type" value="Genomic_DNA"/>
</dbReference>
<name>T0Q311_SAPDV</name>
<evidence type="ECO:0000256" key="1">
    <source>
        <dbReference type="SAM" id="MobiDB-lite"/>
    </source>
</evidence>
<dbReference type="Proteomes" id="UP000030762">
    <property type="component" value="Unassembled WGS sequence"/>
</dbReference>
<protein>
    <submittedName>
        <fullName evidence="2">Uncharacterized protein</fullName>
    </submittedName>
</protein>
<organism evidence="2 3">
    <name type="scientific">Saprolegnia diclina (strain VS20)</name>
    <dbReference type="NCBI Taxonomy" id="1156394"/>
    <lineage>
        <taxon>Eukaryota</taxon>
        <taxon>Sar</taxon>
        <taxon>Stramenopiles</taxon>
        <taxon>Oomycota</taxon>
        <taxon>Saprolegniomycetes</taxon>
        <taxon>Saprolegniales</taxon>
        <taxon>Saprolegniaceae</taxon>
        <taxon>Saprolegnia</taxon>
    </lineage>
</organism>
<dbReference type="OrthoDB" id="62622at2759"/>